<evidence type="ECO:0000256" key="1">
    <source>
        <dbReference type="SAM" id="MobiDB-lite"/>
    </source>
</evidence>
<dbReference type="Proteomes" id="UP000466187">
    <property type="component" value="Chromosome"/>
</dbReference>
<feature type="compositionally biased region" description="Pro residues" evidence="1">
    <location>
        <begin position="63"/>
        <end position="75"/>
    </location>
</feature>
<name>A0A7I7WSC6_MYCGU</name>
<evidence type="ECO:0000256" key="2">
    <source>
        <dbReference type="SAM" id="SignalP"/>
    </source>
</evidence>
<organism evidence="3 5">
    <name type="scientific">Mycolicibacterium gadium</name>
    <name type="common">Mycobacterium gadium</name>
    <dbReference type="NCBI Taxonomy" id="1794"/>
    <lineage>
        <taxon>Bacteria</taxon>
        <taxon>Bacillati</taxon>
        <taxon>Actinomycetota</taxon>
        <taxon>Actinomycetes</taxon>
        <taxon>Mycobacteriales</taxon>
        <taxon>Mycobacteriaceae</taxon>
        <taxon>Mycolicibacterium</taxon>
    </lineage>
</organism>
<reference evidence="3 5" key="1">
    <citation type="journal article" date="2019" name="Emerg. Microbes Infect.">
        <title>Comprehensive subspecies identification of 175 nontuberculous mycobacteria species based on 7547 genomic profiles.</title>
        <authorList>
            <person name="Matsumoto Y."/>
            <person name="Kinjo T."/>
            <person name="Motooka D."/>
            <person name="Nabeya D."/>
            <person name="Jung N."/>
            <person name="Uechi K."/>
            <person name="Horii T."/>
            <person name="Iida T."/>
            <person name="Fujita J."/>
            <person name="Nakamura S."/>
        </authorList>
    </citation>
    <scope>NUCLEOTIDE SEQUENCE [LARGE SCALE GENOMIC DNA]</scope>
    <source>
        <strain evidence="3 5">JCM 12688</strain>
    </source>
</reference>
<reference evidence="4" key="3">
    <citation type="journal article" date="2023" name="Environ. Microbiol.">
        <title>The 2-methylpropene degradation pathway in Mycobacteriaceae family strains.</title>
        <authorList>
            <person name="Helbich S."/>
            <person name="Barrantes I."/>
            <person name="Dos Anjos Borges L.G."/>
            <person name="Pieper D.H."/>
            <person name="Vainshtein Y."/>
            <person name="Sohn K."/>
            <person name="Engesser K.H."/>
        </authorList>
    </citation>
    <scope>NUCLEOTIDE SEQUENCE</scope>
    <source>
        <strain evidence="4">IBE100</strain>
    </source>
</reference>
<dbReference type="EMBL" id="JAKZMO010000013">
    <property type="protein sequence ID" value="MDG5484394.1"/>
    <property type="molecule type" value="Genomic_DNA"/>
</dbReference>
<evidence type="ECO:0000313" key="6">
    <source>
        <dbReference type="Proteomes" id="UP001154266"/>
    </source>
</evidence>
<dbReference type="RefSeq" id="WP_163688405.1">
    <property type="nucleotide sequence ID" value="NZ_AP022608.1"/>
</dbReference>
<feature type="signal peptide" evidence="2">
    <location>
        <begin position="1"/>
        <end position="20"/>
    </location>
</feature>
<protein>
    <submittedName>
        <fullName evidence="4">Fibronectin-binding protein</fullName>
    </submittedName>
</protein>
<sequence>MIKKAVLAAVAICGAAVAFAVPAAAQPGRPPCDLALTFICNIIPTAPELDHNVDLSTQVPVDPNAPDPEMMPPLDPCSAGCI</sequence>
<gene>
    <name evidence="3" type="ORF">MGAD_37660</name>
    <name evidence="4" type="ORF">MNO81_16480</name>
</gene>
<reference evidence="3" key="2">
    <citation type="submission" date="2020-02" db="EMBL/GenBank/DDBJ databases">
        <authorList>
            <person name="Matsumoto Y."/>
            <person name="Motooka D."/>
            <person name="Nakamura S."/>
        </authorList>
    </citation>
    <scope>NUCLEOTIDE SEQUENCE</scope>
    <source>
        <strain evidence="3">JCM 12688</strain>
    </source>
</reference>
<feature type="region of interest" description="Disordered" evidence="1">
    <location>
        <begin position="58"/>
        <end position="82"/>
    </location>
</feature>
<dbReference type="EMBL" id="AP022608">
    <property type="protein sequence ID" value="BBZ19431.1"/>
    <property type="molecule type" value="Genomic_DNA"/>
</dbReference>
<evidence type="ECO:0000313" key="5">
    <source>
        <dbReference type="Proteomes" id="UP000466187"/>
    </source>
</evidence>
<evidence type="ECO:0000313" key="4">
    <source>
        <dbReference type="EMBL" id="MDG5484394.1"/>
    </source>
</evidence>
<dbReference type="KEGG" id="mgad:MGAD_37660"/>
<dbReference type="AlphaFoldDB" id="A0A7I7WSC6"/>
<evidence type="ECO:0000313" key="3">
    <source>
        <dbReference type="EMBL" id="BBZ19431.1"/>
    </source>
</evidence>
<keyword evidence="6" id="KW-1185">Reference proteome</keyword>
<dbReference type="Proteomes" id="UP001154266">
    <property type="component" value="Unassembled WGS sequence"/>
</dbReference>
<keyword evidence="2" id="KW-0732">Signal</keyword>
<proteinExistence type="predicted"/>
<feature type="chain" id="PRO_5039070002" evidence="2">
    <location>
        <begin position="21"/>
        <end position="82"/>
    </location>
</feature>
<accession>A0A7I7WSC6</accession>